<dbReference type="EMBL" id="JAGIZB010000016">
    <property type="protein sequence ID" value="MBP0446343.1"/>
    <property type="molecule type" value="Genomic_DNA"/>
</dbReference>
<evidence type="ECO:0000313" key="8">
    <source>
        <dbReference type="Proteomes" id="UP000681594"/>
    </source>
</evidence>
<dbReference type="SUPFAM" id="SSF50685">
    <property type="entry name" value="Barwin-like endoglucanases"/>
    <property type="match status" value="1"/>
</dbReference>
<dbReference type="SMART" id="SM00925">
    <property type="entry name" value="MltA"/>
    <property type="match status" value="1"/>
</dbReference>
<evidence type="ECO:0000256" key="2">
    <source>
        <dbReference type="ARBA" id="ARBA00012587"/>
    </source>
</evidence>
<comment type="catalytic activity">
    <reaction evidence="1">
        <text>Exolytic cleavage of the (1-&gt;4)-beta-glycosidic linkage between N-acetylmuramic acid (MurNAc) and N-acetylglucosamine (GlcNAc) residues in peptidoglycan, from either the reducing or the non-reducing ends of the peptidoglycan chains, with concomitant formation of a 1,6-anhydrobond in the MurNAc residue.</text>
        <dbReference type="EC" id="4.2.2.n1"/>
    </reaction>
</comment>
<sequence length="343" mass="36753">MDLPARHPQLRPDLEAGRDPLRLKRAALLLPLLAAACGGLPGWERDRVSEAIPAFVTGCATLRDPGPLAPACAEAARLPPGDDRAARAFLDRHFEPVPAGEGLVTGYYEPLLRVSPTPAPGFTAPLLAPAPGAPDLDRAGIEAAVAQGRWPGQVLAWADPVDAFFLQIQGSGRAVFPDGTQRRLGYGGKNGHPYVPIGRLLIERGAMAREQVSMQSIRAWLHAAPPGEARVLMEANPSWVFFRWRDDLPLAGGPAGTLGAPLTPGRSVAVDRAHTPLNSPVWIATRHPLTGERLERLVIAQDTGGAIRGPARADLFWGWEENAALAAGRMRETGRVWVLRPRG</sequence>
<dbReference type="CDD" id="cd14668">
    <property type="entry name" value="mlta_B"/>
    <property type="match status" value="1"/>
</dbReference>
<name>A0ABS4AH57_9PROT</name>
<dbReference type="Proteomes" id="UP000681594">
    <property type="component" value="Unassembled WGS sequence"/>
</dbReference>
<dbReference type="Gene3D" id="2.40.240.50">
    <property type="entry name" value="Barwin-like endoglucanases"/>
    <property type="match status" value="1"/>
</dbReference>
<dbReference type="PANTHER" id="PTHR30124">
    <property type="entry name" value="MEMBRANE-BOUND LYTIC MUREIN TRANSGLYCOSYLASE A"/>
    <property type="match status" value="1"/>
</dbReference>
<dbReference type="InterPro" id="IPR026044">
    <property type="entry name" value="MltA"/>
</dbReference>
<reference evidence="7 8" key="1">
    <citation type="submission" date="2021-03" db="EMBL/GenBank/DDBJ databases">
        <authorList>
            <person name="So Y."/>
        </authorList>
    </citation>
    <scope>NUCLEOTIDE SEQUENCE [LARGE SCALE GENOMIC DNA]</scope>
    <source>
        <strain evidence="7 8">SSH11</strain>
    </source>
</reference>
<dbReference type="Pfam" id="PF06725">
    <property type="entry name" value="3D"/>
    <property type="match status" value="1"/>
</dbReference>
<evidence type="ECO:0000256" key="3">
    <source>
        <dbReference type="ARBA" id="ARBA00023239"/>
    </source>
</evidence>
<dbReference type="InterPro" id="IPR010611">
    <property type="entry name" value="3D_dom"/>
</dbReference>
<evidence type="ECO:0000313" key="7">
    <source>
        <dbReference type="EMBL" id="MBP0446343.1"/>
    </source>
</evidence>
<evidence type="ECO:0000259" key="6">
    <source>
        <dbReference type="SMART" id="SM00925"/>
    </source>
</evidence>
<gene>
    <name evidence="7" type="ORF">J8J14_16335</name>
</gene>
<organism evidence="7 8">
    <name type="scientific">Pararoseomonas baculiformis</name>
    <dbReference type="NCBI Taxonomy" id="2820812"/>
    <lineage>
        <taxon>Bacteria</taxon>
        <taxon>Pseudomonadati</taxon>
        <taxon>Pseudomonadota</taxon>
        <taxon>Alphaproteobacteria</taxon>
        <taxon>Acetobacterales</taxon>
        <taxon>Acetobacteraceae</taxon>
        <taxon>Pararoseomonas</taxon>
    </lineage>
</organism>
<feature type="domain" description="Lytic transglycosylase MltA" evidence="6">
    <location>
        <begin position="111"/>
        <end position="243"/>
    </location>
</feature>
<dbReference type="InterPro" id="IPR005300">
    <property type="entry name" value="MltA_B"/>
</dbReference>
<comment type="caution">
    <text evidence="7">The sequence shown here is derived from an EMBL/GenBank/DDBJ whole genome shotgun (WGS) entry which is preliminary data.</text>
</comment>
<keyword evidence="8" id="KW-1185">Reference proteome</keyword>
<accession>A0ABS4AH57</accession>
<proteinExistence type="predicted"/>
<dbReference type="Pfam" id="PF03562">
    <property type="entry name" value="MltA"/>
    <property type="match status" value="1"/>
</dbReference>
<dbReference type="InterPro" id="IPR036908">
    <property type="entry name" value="RlpA-like_sf"/>
</dbReference>
<dbReference type="CDD" id="cd14485">
    <property type="entry name" value="mltA_like_LT_A"/>
    <property type="match status" value="1"/>
</dbReference>
<dbReference type="PANTHER" id="PTHR30124:SF0">
    <property type="entry name" value="MEMBRANE-BOUND LYTIC MUREIN TRANSGLYCOSYLASE A"/>
    <property type="match status" value="1"/>
</dbReference>
<protein>
    <recommendedName>
        <fullName evidence="2">peptidoglycan lytic exotransglycosylase</fullName>
        <ecNumber evidence="2">4.2.2.n1</ecNumber>
    </recommendedName>
    <alternativeName>
        <fullName evidence="5">Murein hydrolase A</fullName>
    </alternativeName>
</protein>
<evidence type="ECO:0000256" key="5">
    <source>
        <dbReference type="ARBA" id="ARBA00030918"/>
    </source>
</evidence>
<dbReference type="Gene3D" id="2.40.40.10">
    <property type="entry name" value="RlpA-like domain"/>
    <property type="match status" value="2"/>
</dbReference>
<dbReference type="EC" id="4.2.2.n1" evidence="2"/>
<evidence type="ECO:0000256" key="1">
    <source>
        <dbReference type="ARBA" id="ARBA00001420"/>
    </source>
</evidence>
<keyword evidence="3" id="KW-0456">Lyase</keyword>
<keyword evidence="4" id="KW-0961">Cell wall biogenesis/degradation</keyword>
<dbReference type="PIRSF" id="PIRSF019422">
    <property type="entry name" value="MltA"/>
    <property type="match status" value="1"/>
</dbReference>
<evidence type="ECO:0000256" key="4">
    <source>
        <dbReference type="ARBA" id="ARBA00023316"/>
    </source>
</evidence>